<organism evidence="3 4">
    <name type="scientific">Vreelandella piezotolerans</name>
    <dbReference type="NCBI Taxonomy" id="2609667"/>
    <lineage>
        <taxon>Bacteria</taxon>
        <taxon>Pseudomonadati</taxon>
        <taxon>Pseudomonadota</taxon>
        <taxon>Gammaproteobacteria</taxon>
        <taxon>Oceanospirillales</taxon>
        <taxon>Halomonadaceae</taxon>
        <taxon>Vreelandella</taxon>
    </lineage>
</organism>
<dbReference type="Proteomes" id="UP000466130">
    <property type="component" value="Unassembled WGS sequence"/>
</dbReference>
<evidence type="ECO:0000313" key="3">
    <source>
        <dbReference type="EMBL" id="KAE8438328.1"/>
    </source>
</evidence>
<sequence length="277" mass="31137">MSDATSSQRIVPDVDQSLTAHHLRHRRGPKLWPLWLMLVLILLLLGAAAAGLWYERERLLGEVHRVSGEVSNLHARLDSGDTDAQDALTFVQAQMTTLFQEQEQLSIALTNTREELYGLLTDNEELVSDEALEPLALQLEQVQEQAELRDRQLASIRSSLDALEQAGTSGRQNLVEEVAHLENVLGQRLTSMERQVSSDREALEAQFQNWQAEVEQQLTQLSNDVTAVASVDESATQAELSALQEQWSQRLSTLESDVRQVRQAQLAFSAQMEMLRN</sequence>
<feature type="coiled-coil region" evidence="1">
    <location>
        <begin position="193"/>
        <end position="220"/>
    </location>
</feature>
<keyword evidence="1" id="KW-0175">Coiled coil</keyword>
<name>A0ABQ6X8I3_9GAMM</name>
<comment type="caution">
    <text evidence="3">The sequence shown here is derived from an EMBL/GenBank/DDBJ whole genome shotgun (WGS) entry which is preliminary data.</text>
</comment>
<protein>
    <submittedName>
        <fullName evidence="3">Uncharacterized protein</fullName>
    </submittedName>
</protein>
<evidence type="ECO:0000256" key="2">
    <source>
        <dbReference type="SAM" id="Phobius"/>
    </source>
</evidence>
<keyword evidence="4" id="KW-1185">Reference proteome</keyword>
<dbReference type="EMBL" id="VWRT01000008">
    <property type="protein sequence ID" value="KAE8438328.1"/>
    <property type="molecule type" value="Genomic_DNA"/>
</dbReference>
<keyword evidence="2" id="KW-0472">Membrane</keyword>
<keyword evidence="2" id="KW-1133">Transmembrane helix</keyword>
<keyword evidence="2" id="KW-0812">Transmembrane</keyword>
<proteinExistence type="predicted"/>
<gene>
    <name evidence="3" type="ORF">F1978_10305</name>
</gene>
<accession>A0ABQ6X8I3</accession>
<reference evidence="3 4" key="1">
    <citation type="submission" date="2019-09" db="EMBL/GenBank/DDBJ databases">
        <title>The Halomonas whole genome shotgun (WGS).</title>
        <authorList>
            <person name="Xie Z."/>
        </authorList>
    </citation>
    <scope>NUCLEOTIDE SEQUENCE [LARGE SCALE GENOMIC DNA]</scope>
    <source>
        <strain evidence="3 4">NBT06E8</strain>
    </source>
</reference>
<feature type="transmembrane region" description="Helical" evidence="2">
    <location>
        <begin position="34"/>
        <end position="54"/>
    </location>
</feature>
<dbReference type="RefSeq" id="WP_139527576.1">
    <property type="nucleotide sequence ID" value="NZ_CP048602.1"/>
</dbReference>
<evidence type="ECO:0000256" key="1">
    <source>
        <dbReference type="SAM" id="Coils"/>
    </source>
</evidence>
<evidence type="ECO:0000313" key="4">
    <source>
        <dbReference type="Proteomes" id="UP000466130"/>
    </source>
</evidence>